<dbReference type="AlphaFoldDB" id="A0A8H7P7W7"/>
<sequence length="672" mass="73863">MAMQLTSSGPALAETAAWRWFDGLIRDQGRLLPAASEGPMRQRRRRLSPHPFKFTIASLTFSWPRARKVKVSNNWRPPYCSTRSILQPADSSRMNCSFDQGICVGTPAPALLLSVRADEDDRRTAPSPADYVGAHAYKDSDTSVTISNDSMNMQQTSKTTARPFTIRCCYALGAFIIGLLYLIAASGLFVVRLLWHEDRFRGVPRCPTSNRRRSRSRSRRQVNSPSPTQESTPGCESFGPYSTKGTPPAAPTGSSRPFAKKILAAPAKLLRESSFLHRSHICPNPLNTLKAVRCASSPPRRLSGLNRAATAKSTTDFASKPNRPGNGSGFRMTSMLGILRPKTRTEPGFKARSASDPTPYAQPAHPSDQSPTESRRTSEDTLVEQHPPAAARRYSWAHVTHRRAASTPTPPVVTRALTSTAVSPHMRREPSSRPRRASEGSPPANMRRLDTGELVRYHPPNMLQETTFTQTFTNPFRPQPKPAKTMSMITRSYSCAVSRWGSLAKQRIIATPEEHNKTIGILLDPRHPPRVSESAKGAQSSDKNRSGFRRTLGTVASKFKRSRRNSSSSTESSSSQPSAPMPDRGYQSTVPRTRSRSPPHPTRPLAKPNRTTPKSGETIGGSTAGERYRSSLDSRRSMGNKNTLGLSVVGEEGESSEDVRPRAERDASTGKV</sequence>
<gene>
    <name evidence="3" type="ORF">IEO21_02265</name>
</gene>
<accession>A0A8H7P7W7</accession>
<feature type="region of interest" description="Disordered" evidence="1">
    <location>
        <begin position="520"/>
        <end position="672"/>
    </location>
</feature>
<feature type="transmembrane region" description="Helical" evidence="2">
    <location>
        <begin position="170"/>
        <end position="195"/>
    </location>
</feature>
<dbReference type="EMBL" id="JADOXO010000021">
    <property type="protein sequence ID" value="KAF9819226.1"/>
    <property type="molecule type" value="Genomic_DNA"/>
</dbReference>
<feature type="region of interest" description="Disordered" evidence="1">
    <location>
        <begin position="298"/>
        <end position="447"/>
    </location>
</feature>
<feature type="compositionally biased region" description="Low complexity" evidence="1">
    <location>
        <begin position="565"/>
        <end position="578"/>
    </location>
</feature>
<feature type="compositionally biased region" description="Polar residues" evidence="1">
    <location>
        <begin position="221"/>
        <end position="234"/>
    </location>
</feature>
<evidence type="ECO:0000256" key="2">
    <source>
        <dbReference type="SAM" id="Phobius"/>
    </source>
</evidence>
<feature type="compositionally biased region" description="Basic and acidic residues" evidence="1">
    <location>
        <begin position="426"/>
        <end position="438"/>
    </location>
</feature>
<evidence type="ECO:0000313" key="4">
    <source>
        <dbReference type="Proteomes" id="UP000639403"/>
    </source>
</evidence>
<feature type="region of interest" description="Disordered" evidence="1">
    <location>
        <begin position="204"/>
        <end position="256"/>
    </location>
</feature>
<organism evidence="3 4">
    <name type="scientific">Rhodonia placenta</name>
    <dbReference type="NCBI Taxonomy" id="104341"/>
    <lineage>
        <taxon>Eukaryota</taxon>
        <taxon>Fungi</taxon>
        <taxon>Dikarya</taxon>
        <taxon>Basidiomycota</taxon>
        <taxon>Agaricomycotina</taxon>
        <taxon>Agaricomycetes</taxon>
        <taxon>Polyporales</taxon>
        <taxon>Adustoporiaceae</taxon>
        <taxon>Rhodonia</taxon>
    </lineage>
</organism>
<protein>
    <submittedName>
        <fullName evidence="3">Uncharacterized protein</fullName>
    </submittedName>
</protein>
<keyword evidence="2" id="KW-0472">Membrane</keyword>
<dbReference type="Proteomes" id="UP000639403">
    <property type="component" value="Unassembled WGS sequence"/>
</dbReference>
<name>A0A8H7P7W7_9APHY</name>
<comment type="caution">
    <text evidence="3">The sequence shown here is derived from an EMBL/GenBank/DDBJ whole genome shotgun (WGS) entry which is preliminary data.</text>
</comment>
<evidence type="ECO:0000256" key="1">
    <source>
        <dbReference type="SAM" id="MobiDB-lite"/>
    </source>
</evidence>
<reference evidence="3" key="2">
    <citation type="journal article" name="Front. Microbiol.">
        <title>Degradative Capacity of Two Strains of Rhodonia placenta: From Phenotype to Genotype.</title>
        <authorList>
            <person name="Kolle M."/>
            <person name="Horta M.A.C."/>
            <person name="Nowrousian M."/>
            <person name="Ohm R.A."/>
            <person name="Benz J.P."/>
            <person name="Pilgard A."/>
        </authorList>
    </citation>
    <scope>NUCLEOTIDE SEQUENCE</scope>
    <source>
        <strain evidence="3">FPRL280</strain>
    </source>
</reference>
<feature type="compositionally biased region" description="Basic residues" evidence="1">
    <location>
        <begin position="210"/>
        <end position="220"/>
    </location>
</feature>
<keyword evidence="2" id="KW-1133">Transmembrane helix</keyword>
<evidence type="ECO:0000313" key="3">
    <source>
        <dbReference type="EMBL" id="KAF9819226.1"/>
    </source>
</evidence>
<feature type="compositionally biased region" description="Basic and acidic residues" evidence="1">
    <location>
        <begin position="626"/>
        <end position="636"/>
    </location>
</feature>
<feature type="compositionally biased region" description="Basic and acidic residues" evidence="1">
    <location>
        <begin position="657"/>
        <end position="672"/>
    </location>
</feature>
<keyword evidence="2" id="KW-0812">Transmembrane</keyword>
<proteinExistence type="predicted"/>
<reference evidence="3" key="1">
    <citation type="submission" date="2020-11" db="EMBL/GenBank/DDBJ databases">
        <authorList>
            <person name="Koelle M."/>
            <person name="Horta M.A.C."/>
            <person name="Nowrousian M."/>
            <person name="Ohm R.A."/>
            <person name="Benz P."/>
            <person name="Pilgard A."/>
        </authorList>
    </citation>
    <scope>NUCLEOTIDE SEQUENCE</scope>
    <source>
        <strain evidence="3">FPRL280</strain>
    </source>
</reference>